<name>A0A928VNB6_9CYAN</name>
<feature type="domain" description="Protein kinase" evidence="1">
    <location>
        <begin position="88"/>
        <end position="371"/>
    </location>
</feature>
<dbReference type="InterPro" id="IPR050811">
    <property type="entry name" value="Phosphate_ABC_transporter"/>
</dbReference>
<dbReference type="SUPFAM" id="SSF53850">
    <property type="entry name" value="Periplasmic binding protein-like II"/>
    <property type="match status" value="1"/>
</dbReference>
<dbReference type="PANTHER" id="PTHR30570:SF1">
    <property type="entry name" value="PHOSPHATE-BINDING PROTEIN PSTS"/>
    <property type="match status" value="1"/>
</dbReference>
<proteinExistence type="predicted"/>
<dbReference type="GO" id="GO:0005524">
    <property type="term" value="F:ATP binding"/>
    <property type="evidence" value="ECO:0007669"/>
    <property type="project" value="InterPro"/>
</dbReference>
<dbReference type="RefSeq" id="WP_264326298.1">
    <property type="nucleotide sequence ID" value="NZ_JADEXQ010000065.1"/>
</dbReference>
<dbReference type="InterPro" id="IPR011009">
    <property type="entry name" value="Kinase-like_dom_sf"/>
</dbReference>
<sequence length="717" mass="81438">MRSVARVLLQRVLRRYPQPTRLNFLGRLGRYAWLKDIASDLKEEFSKKQDEVIPQKQLAGDSLKGAKAPKIISGPLDGELLSDRNQQYRIKRCIDQREGIDIYSATDLNSNSGFTVYAYKRFQSDKAYIKQWQQYFKELPFLGPDCITLTNLRIVTPIAAILESYENKEYLGYLITPAIEIEQSLQKQDIEKFNLPDLIQILLGQVLQSLDFLHHQQFRQPFGKATSGLVHGNLTRDSLVLENQKSRHFIYLTDLLLWEQFSRSLADTTGSSNSISKIFQFTFPEATLTAVQQDLADLGYIIQSLLDEYQPEPHIAQLRQLKPIINKLQNRCYDNAAAAYSELADLIQQSPNHLIAPRKVTPQSQSKHSRLPLFGLGLAGVLMAVWGLRSYLKQGKPPARPPKTAACCLNEVSTPQGKFDYTSLLNGTWQSIASRSHKRFSQRQPKFQLKHVPSPSIPMMLKRVQSGQVAFAIMPYLSEVASNLMHEEIAYDGLGVFVPFSYTERARSLPTGLDGSISWANVMKVYSLEIDNWKSFSKLTLPINLYASTNSDVAAIWSHYIAQPLPLSGNRIRMLDNLAMFRKIIRDFEINQIGSIGIAPLSQAWGQCSIYPLAIKRRGKPAVQPWVLNDGQPIQPDTDLCQRKGSYFPDSPKFQQGEYPLSYPIVVVYPRDNRRSQIGKKFVELMRTREGQQMLQEAGFVPLARRRQHSVVSQVSP</sequence>
<gene>
    <name evidence="2" type="ORF">IQ266_17185</name>
</gene>
<dbReference type="PANTHER" id="PTHR30570">
    <property type="entry name" value="PERIPLASMIC PHOSPHATE BINDING COMPONENT OF PHOSPHATE ABC TRANSPORTER"/>
    <property type="match status" value="1"/>
</dbReference>
<keyword evidence="3" id="KW-1185">Reference proteome</keyword>
<dbReference type="Gene3D" id="3.40.190.10">
    <property type="entry name" value="Periplasmic binding protein-like II"/>
    <property type="match status" value="2"/>
</dbReference>
<dbReference type="InterPro" id="IPR000719">
    <property type="entry name" value="Prot_kinase_dom"/>
</dbReference>
<comment type="caution">
    <text evidence="2">The sequence shown here is derived from an EMBL/GenBank/DDBJ whole genome shotgun (WGS) entry which is preliminary data.</text>
</comment>
<dbReference type="Proteomes" id="UP000625316">
    <property type="component" value="Unassembled WGS sequence"/>
</dbReference>
<evidence type="ECO:0000259" key="1">
    <source>
        <dbReference type="PROSITE" id="PS50011"/>
    </source>
</evidence>
<evidence type="ECO:0000313" key="3">
    <source>
        <dbReference type="Proteomes" id="UP000625316"/>
    </source>
</evidence>
<dbReference type="GO" id="GO:0004672">
    <property type="term" value="F:protein kinase activity"/>
    <property type="evidence" value="ECO:0007669"/>
    <property type="project" value="InterPro"/>
</dbReference>
<dbReference type="SUPFAM" id="SSF56112">
    <property type="entry name" value="Protein kinase-like (PK-like)"/>
    <property type="match status" value="1"/>
</dbReference>
<dbReference type="EMBL" id="JADEXQ010000065">
    <property type="protein sequence ID" value="MBE9031470.1"/>
    <property type="molecule type" value="Genomic_DNA"/>
</dbReference>
<dbReference type="PROSITE" id="PS50011">
    <property type="entry name" value="PROTEIN_KINASE_DOM"/>
    <property type="match status" value="1"/>
</dbReference>
<reference evidence="2" key="1">
    <citation type="submission" date="2020-10" db="EMBL/GenBank/DDBJ databases">
        <authorList>
            <person name="Castelo-Branco R."/>
            <person name="Eusebio N."/>
            <person name="Adriana R."/>
            <person name="Vieira A."/>
            <person name="Brugerolle De Fraissinette N."/>
            <person name="Rezende De Castro R."/>
            <person name="Schneider M.P."/>
            <person name="Vasconcelos V."/>
            <person name="Leao P.N."/>
        </authorList>
    </citation>
    <scope>NUCLEOTIDE SEQUENCE</scope>
    <source>
        <strain evidence="2">LEGE 11480</strain>
    </source>
</reference>
<evidence type="ECO:0000313" key="2">
    <source>
        <dbReference type="EMBL" id="MBE9031470.1"/>
    </source>
</evidence>
<organism evidence="2 3">
    <name type="scientific">Romeriopsis navalis LEGE 11480</name>
    <dbReference type="NCBI Taxonomy" id="2777977"/>
    <lineage>
        <taxon>Bacteria</taxon>
        <taxon>Bacillati</taxon>
        <taxon>Cyanobacteriota</taxon>
        <taxon>Cyanophyceae</taxon>
        <taxon>Leptolyngbyales</taxon>
        <taxon>Leptolyngbyaceae</taxon>
        <taxon>Romeriopsis</taxon>
        <taxon>Romeriopsis navalis</taxon>
    </lineage>
</organism>
<protein>
    <recommendedName>
        <fullName evidence="1">Protein kinase domain-containing protein</fullName>
    </recommendedName>
</protein>
<accession>A0A928VNB6</accession>
<dbReference type="AlphaFoldDB" id="A0A928VNB6"/>